<reference evidence="2 3" key="1">
    <citation type="journal article" date="2017" name="ISME J.">
        <title>An acid-tolerant ammonia-oxidizing ?-proteobacterium from soil.</title>
        <authorList>
            <person name="Hayatsu M."/>
            <person name="Tago K."/>
            <person name="Uchiyama I."/>
            <person name="Toyoda A."/>
            <person name="Wang Y."/>
            <person name="Shimomura Y."/>
            <person name="Okubo T."/>
            <person name="Kurisu F."/>
            <person name="Hirono Y."/>
            <person name="Nonaka K."/>
            <person name="Akiyama H."/>
            <person name="Itoh T."/>
            <person name="Takami H."/>
        </authorList>
    </citation>
    <scope>NUCLEOTIDE SEQUENCE [LARGE SCALE GENOMIC DNA]</scope>
    <source>
        <strain evidence="2 3">TAO100</strain>
    </source>
</reference>
<feature type="transmembrane region" description="Helical" evidence="1">
    <location>
        <begin position="78"/>
        <end position="98"/>
    </location>
</feature>
<name>A0A1Q2SN01_9GAMM</name>
<accession>A0A1Q2SN01</accession>
<organism evidence="2 3">
    <name type="scientific">Candidatus Nitrosoglobus terrae</name>
    <dbReference type="NCBI Taxonomy" id="1630141"/>
    <lineage>
        <taxon>Bacteria</taxon>
        <taxon>Pseudomonadati</taxon>
        <taxon>Pseudomonadota</taxon>
        <taxon>Gammaproteobacteria</taxon>
        <taxon>Chromatiales</taxon>
        <taxon>Chromatiaceae</taxon>
        <taxon>Candidatus Nitrosoglobus</taxon>
    </lineage>
</organism>
<dbReference type="GO" id="GO:0022857">
    <property type="term" value="F:transmembrane transporter activity"/>
    <property type="evidence" value="ECO:0007669"/>
    <property type="project" value="InterPro"/>
</dbReference>
<evidence type="ECO:0000313" key="2">
    <source>
        <dbReference type="EMBL" id="BAW80514.1"/>
    </source>
</evidence>
<dbReference type="EMBL" id="AP014836">
    <property type="protein sequence ID" value="BAW80514.1"/>
    <property type="molecule type" value="Genomic_DNA"/>
</dbReference>
<evidence type="ECO:0000256" key="1">
    <source>
        <dbReference type="SAM" id="Phobius"/>
    </source>
</evidence>
<dbReference type="Proteomes" id="UP000243679">
    <property type="component" value="Chromosome"/>
</dbReference>
<dbReference type="KEGG" id="ntt:TAO_1144"/>
<protein>
    <submittedName>
        <fullName evidence="2">Fusaric acid resistance protein</fullName>
    </submittedName>
</protein>
<keyword evidence="1" id="KW-0812">Transmembrane</keyword>
<dbReference type="OrthoDB" id="6538131at2"/>
<proteinExistence type="predicted"/>
<dbReference type="GO" id="GO:0005886">
    <property type="term" value="C:plasma membrane"/>
    <property type="evidence" value="ECO:0007669"/>
    <property type="project" value="InterPro"/>
</dbReference>
<dbReference type="InterPro" id="IPR006726">
    <property type="entry name" value="PHBA_efflux_AaeB/fusaric-R"/>
</dbReference>
<gene>
    <name evidence="2" type="ORF">TAO_1144</name>
</gene>
<feature type="transmembrane region" description="Helical" evidence="1">
    <location>
        <begin position="158"/>
        <end position="178"/>
    </location>
</feature>
<dbReference type="AlphaFoldDB" id="A0A1Q2SN01"/>
<feature type="transmembrane region" description="Helical" evidence="1">
    <location>
        <begin position="443"/>
        <end position="465"/>
    </location>
</feature>
<feature type="transmembrane region" description="Helical" evidence="1">
    <location>
        <begin position="418"/>
        <end position="436"/>
    </location>
</feature>
<keyword evidence="1" id="KW-0472">Membrane</keyword>
<evidence type="ECO:0000313" key="3">
    <source>
        <dbReference type="Proteomes" id="UP000243679"/>
    </source>
</evidence>
<feature type="transmembrane region" description="Helical" evidence="1">
    <location>
        <begin position="389"/>
        <end position="412"/>
    </location>
</feature>
<dbReference type="Pfam" id="PF04632">
    <property type="entry name" value="FUSC"/>
    <property type="match status" value="1"/>
</dbReference>
<dbReference type="RefSeq" id="WP_096527054.1">
    <property type="nucleotide sequence ID" value="NZ_AP014836.1"/>
</dbReference>
<keyword evidence="1" id="KW-1133">Transmembrane helix</keyword>
<sequence length="714" mass="78893">MSTVNLNPYLQGSYWRQALTEALSGSIHDWIFIFKACLAVMASGWIAFRLELDAPGTAMLTCAIVINPKSGLVLAKSFYRIIGTLIGSLVAVCLVASFPQQRELLLGGISLWLGLCAGGAALLRNFKSYGFVLAGYTTAIVIIPVVDNPLGIFDSAVMRTITVLLGILVTAVVTDAILPQGLSKILRNSIFKQFTGFFTFVQNSLPNNLKRLDLEQAHFHFGRQAVEIENLLSSAVFEDTHIRAASPHIRQLNQRLMRVSSTYCMLLILMDRLQRANTEVHGAVAQLFTSVSWISSQVDLAAAPVIRANTPLFLLKSTRIQLKARAVQLRKRLNQGSQQLEFDAGAELIMRFVDDLETYTNAYTGFINPNNSPIPLNPEETTFIHGDDWLGAVLAAALSTGAILVGSLFWILTAWPSGGGMVVIAGVLCALMASSVPNLKKALGLLWIAWIIGNLLAFLCTFLVLSHMDGFTLLTAGMIPFLIPIFYLYTRPSLASLGAFIALSFLLLVEPAFTQNFDVPQYINQAIALLLGLGLVNVAFILFTNASESDFFYRRLIYKLRSEVVRACYKPLQNAHYRLESATHDRCRQAILYTGENTRAAQHFLAWALSVHEVGRIIIELRTNQQQISKYLQQRLNRVITAIATLYETPKSRYLLHAQRIVASTLRMANSAHVSNIAQYLYLLHLALTDQDSVLASYLPKHTSKAAKEITHAG</sequence>
<feature type="transmembrane region" description="Helical" evidence="1">
    <location>
        <begin position="30"/>
        <end position="50"/>
    </location>
</feature>
<feature type="transmembrane region" description="Helical" evidence="1">
    <location>
        <begin position="494"/>
        <end position="514"/>
    </location>
</feature>
<feature type="transmembrane region" description="Helical" evidence="1">
    <location>
        <begin position="129"/>
        <end position="146"/>
    </location>
</feature>
<keyword evidence="3" id="KW-1185">Reference proteome</keyword>
<feature type="transmembrane region" description="Helical" evidence="1">
    <location>
        <begin position="471"/>
        <end position="489"/>
    </location>
</feature>
<feature type="transmembrane region" description="Helical" evidence="1">
    <location>
        <begin position="104"/>
        <end position="122"/>
    </location>
</feature>
<feature type="transmembrane region" description="Helical" evidence="1">
    <location>
        <begin position="526"/>
        <end position="546"/>
    </location>
</feature>